<dbReference type="PANTHER" id="PTHR30482:SF10">
    <property type="entry name" value="HIGH-AFFINITY BRANCHED-CHAIN AMINO ACID TRANSPORT PROTEIN BRAE"/>
    <property type="match status" value="1"/>
</dbReference>
<dbReference type="AlphaFoldDB" id="A0A2S0N5W2"/>
<dbReference type="InterPro" id="IPR043428">
    <property type="entry name" value="LivM-like"/>
</dbReference>
<dbReference type="PANTHER" id="PTHR30482">
    <property type="entry name" value="HIGH-AFFINITY BRANCHED-CHAIN AMINO ACID TRANSPORT SYSTEM PERMEASE"/>
    <property type="match status" value="1"/>
</dbReference>
<reference evidence="7 8" key="1">
    <citation type="submission" date="2018-03" db="EMBL/GenBank/DDBJ databases">
        <title>Genome sequencing of Simplicispira sp.</title>
        <authorList>
            <person name="Kim S.-J."/>
            <person name="Heo J."/>
            <person name="Kwon S.-W."/>
        </authorList>
    </citation>
    <scope>NUCLEOTIDE SEQUENCE [LARGE SCALE GENOMIC DNA]</scope>
    <source>
        <strain evidence="7 8">SC1-8</strain>
        <plasmid evidence="7 8">unnamed2</plasmid>
    </source>
</reference>
<keyword evidence="5 6" id="KW-0472">Membrane</keyword>
<gene>
    <name evidence="7" type="ORF">C6571_18920</name>
</gene>
<evidence type="ECO:0000256" key="5">
    <source>
        <dbReference type="ARBA" id="ARBA00023136"/>
    </source>
</evidence>
<evidence type="ECO:0000256" key="6">
    <source>
        <dbReference type="SAM" id="Phobius"/>
    </source>
</evidence>
<feature type="transmembrane region" description="Helical" evidence="6">
    <location>
        <begin position="278"/>
        <end position="299"/>
    </location>
</feature>
<evidence type="ECO:0000256" key="1">
    <source>
        <dbReference type="ARBA" id="ARBA00004651"/>
    </source>
</evidence>
<dbReference type="InterPro" id="IPR001851">
    <property type="entry name" value="ABC_transp_permease"/>
</dbReference>
<evidence type="ECO:0000313" key="8">
    <source>
        <dbReference type="Proteomes" id="UP000239326"/>
    </source>
</evidence>
<dbReference type="EMBL" id="CP027671">
    <property type="protein sequence ID" value="AVO43515.1"/>
    <property type="molecule type" value="Genomic_DNA"/>
</dbReference>
<organism evidence="7 8">
    <name type="scientific">Simplicispira suum</name>
    <dbReference type="NCBI Taxonomy" id="2109915"/>
    <lineage>
        <taxon>Bacteria</taxon>
        <taxon>Pseudomonadati</taxon>
        <taxon>Pseudomonadota</taxon>
        <taxon>Betaproteobacteria</taxon>
        <taxon>Burkholderiales</taxon>
        <taxon>Comamonadaceae</taxon>
        <taxon>Simplicispira</taxon>
    </lineage>
</organism>
<feature type="transmembrane region" description="Helical" evidence="6">
    <location>
        <begin position="52"/>
        <end position="72"/>
    </location>
</feature>
<evidence type="ECO:0000256" key="2">
    <source>
        <dbReference type="ARBA" id="ARBA00022475"/>
    </source>
</evidence>
<keyword evidence="7" id="KW-0614">Plasmid</keyword>
<sequence length="325" mass="34883">MKRVIVPWVGLAIAIALPFMADGYWLYLLTLAGAYGVVSVGLNFLTGLSGQISLGHAGFFAIGAYVSTIAQLKYNVPFALALVLSIASGWLIGLGVGFPAVRLRGLYLAIATMAFGISVERALYHFKGITGGPYGLTVNPPQIFDFVFNTPSRMYYLVLAIVTVTIWFVANLVKRRPGRMLVALRDSELAASSLGVNVPRLKVTAFAVSAALASLGGALYAPIINFISVEHFTLWLSITFVSMIVVGGLGSIIGSFLGAIFVVVLPELLRGFGGHHQLVYGLAMILVFVFWPTGLIGLLQKSFDWIASRIARKRPPPPISEAPHT</sequence>
<feature type="transmembrane region" description="Helical" evidence="6">
    <location>
        <begin position="105"/>
        <end position="124"/>
    </location>
</feature>
<dbReference type="KEGG" id="simp:C6571_18920"/>
<feature type="transmembrane region" description="Helical" evidence="6">
    <location>
        <begin position="233"/>
        <end position="266"/>
    </location>
</feature>
<evidence type="ECO:0000256" key="4">
    <source>
        <dbReference type="ARBA" id="ARBA00022989"/>
    </source>
</evidence>
<feature type="transmembrane region" description="Helical" evidence="6">
    <location>
        <begin position="154"/>
        <end position="173"/>
    </location>
</feature>
<proteinExistence type="predicted"/>
<protein>
    <submittedName>
        <fullName evidence="7">Branched-chain amino acid ABC transporter permease</fullName>
    </submittedName>
</protein>
<keyword evidence="4 6" id="KW-1133">Transmembrane helix</keyword>
<comment type="subcellular location">
    <subcellularLocation>
        <location evidence="1">Cell membrane</location>
        <topology evidence="1">Multi-pass membrane protein</topology>
    </subcellularLocation>
</comment>
<feature type="transmembrane region" description="Helical" evidence="6">
    <location>
        <begin position="203"/>
        <end position="227"/>
    </location>
</feature>
<dbReference type="GO" id="GO:0005886">
    <property type="term" value="C:plasma membrane"/>
    <property type="evidence" value="ECO:0007669"/>
    <property type="project" value="UniProtKB-SubCell"/>
</dbReference>
<dbReference type="Proteomes" id="UP000239326">
    <property type="component" value="Plasmid unnamed2"/>
</dbReference>
<evidence type="ECO:0000256" key="3">
    <source>
        <dbReference type="ARBA" id="ARBA00022692"/>
    </source>
</evidence>
<feature type="transmembrane region" description="Helical" evidence="6">
    <location>
        <begin position="26"/>
        <end position="45"/>
    </location>
</feature>
<geneLocation type="plasmid" evidence="7 8">
    <name>unnamed2</name>
</geneLocation>
<accession>A0A2S0N5W2</accession>
<evidence type="ECO:0000313" key="7">
    <source>
        <dbReference type="EMBL" id="AVO43515.1"/>
    </source>
</evidence>
<dbReference type="CDD" id="cd06581">
    <property type="entry name" value="TM_PBP1_LivM_like"/>
    <property type="match status" value="1"/>
</dbReference>
<keyword evidence="8" id="KW-1185">Reference proteome</keyword>
<dbReference type="OrthoDB" id="3460090at2"/>
<name>A0A2S0N5W2_9BURK</name>
<dbReference type="Pfam" id="PF02653">
    <property type="entry name" value="BPD_transp_2"/>
    <property type="match status" value="1"/>
</dbReference>
<feature type="transmembrane region" description="Helical" evidence="6">
    <location>
        <begin position="78"/>
        <end position="98"/>
    </location>
</feature>
<keyword evidence="2" id="KW-1003">Cell membrane</keyword>
<keyword evidence="3 6" id="KW-0812">Transmembrane</keyword>
<dbReference type="GO" id="GO:0015658">
    <property type="term" value="F:branched-chain amino acid transmembrane transporter activity"/>
    <property type="evidence" value="ECO:0007669"/>
    <property type="project" value="InterPro"/>
</dbReference>